<sequence>MQPKSKAQEAYEFLQSYQGLTDPDNLQFHRWLRDGKNLVQTSVADGYILQGFAYNLLGNAILSLDSMKKAKLLNNYFGKVNYAGLLNRLGRHEESISICFELLQQDPMDSHVFSMALTNADLALDADMAKKAFSLYEGDDVDLHPFLTSLDKKTKILQDVDIDKETFVNIKRRLFSFLSHHYCGDYSTRSFIVENEIGKRLDLNVYLNNVDVHQCVELTDMFMDELIDDDTLHFDDYKNIIVHFILRCRKTTDFRRWI</sequence>
<name>A0A378QFZ2_MORLA</name>
<accession>A0A378QFZ2</accession>
<dbReference type="InterPro" id="IPR011990">
    <property type="entry name" value="TPR-like_helical_dom_sf"/>
</dbReference>
<dbReference type="AlphaFoldDB" id="A0A378QFZ2"/>
<protein>
    <submittedName>
        <fullName evidence="1">Uncharacterized protein</fullName>
    </submittedName>
</protein>
<evidence type="ECO:0000313" key="1">
    <source>
        <dbReference type="EMBL" id="STY99816.1"/>
    </source>
</evidence>
<reference evidence="1 2" key="1">
    <citation type="submission" date="2018-06" db="EMBL/GenBank/DDBJ databases">
        <authorList>
            <consortium name="Pathogen Informatics"/>
            <person name="Doyle S."/>
        </authorList>
    </citation>
    <scope>NUCLEOTIDE SEQUENCE [LARGE SCALE GENOMIC DNA]</scope>
    <source>
        <strain evidence="1 2">NCTC7911</strain>
    </source>
</reference>
<organism evidence="1 2">
    <name type="scientific">Moraxella lacunata</name>
    <dbReference type="NCBI Taxonomy" id="477"/>
    <lineage>
        <taxon>Bacteria</taxon>
        <taxon>Pseudomonadati</taxon>
        <taxon>Pseudomonadota</taxon>
        <taxon>Gammaproteobacteria</taxon>
        <taxon>Moraxellales</taxon>
        <taxon>Moraxellaceae</taxon>
        <taxon>Moraxella</taxon>
    </lineage>
</organism>
<dbReference type="GeneID" id="302269804"/>
<gene>
    <name evidence="1" type="ORF">NCTC7911_01195</name>
</gene>
<dbReference type="SUPFAM" id="SSF48452">
    <property type="entry name" value="TPR-like"/>
    <property type="match status" value="1"/>
</dbReference>
<proteinExistence type="predicted"/>
<evidence type="ECO:0000313" key="2">
    <source>
        <dbReference type="Proteomes" id="UP000254107"/>
    </source>
</evidence>
<dbReference type="EMBL" id="UGQC01000001">
    <property type="protein sequence ID" value="STY99816.1"/>
    <property type="molecule type" value="Genomic_DNA"/>
</dbReference>
<dbReference type="Proteomes" id="UP000254107">
    <property type="component" value="Unassembled WGS sequence"/>
</dbReference>
<dbReference type="RefSeq" id="WP_115247515.1">
    <property type="nucleotide sequence ID" value="NZ_UGQC01000001.1"/>
</dbReference>
<keyword evidence="2" id="KW-1185">Reference proteome</keyword>